<dbReference type="Proteomes" id="UP000266677">
    <property type="component" value="Unassembled WGS sequence"/>
</dbReference>
<name>A0A3A4KWP2_9NOCA</name>
<feature type="transmembrane region" description="Helical" evidence="1">
    <location>
        <begin position="66"/>
        <end position="87"/>
    </location>
</feature>
<keyword evidence="1" id="KW-1133">Transmembrane helix</keyword>
<accession>A0A3A4KWP2</accession>
<sequence>MSLLPSDFQFFVLVPPSPEDAQKVVLLFFLYFVRSGGPCLLVFLPGTDTRRVLRGLRIRLFQRGRLLLAVLVVVLIAHGISRLTAALPSAAR</sequence>
<evidence type="ECO:0000256" key="1">
    <source>
        <dbReference type="SAM" id="Phobius"/>
    </source>
</evidence>
<gene>
    <name evidence="2" type="ORF">D5S18_00825</name>
</gene>
<keyword evidence="3" id="KW-1185">Reference proteome</keyword>
<evidence type="ECO:0000313" key="2">
    <source>
        <dbReference type="EMBL" id="RJO79851.1"/>
    </source>
</evidence>
<organism evidence="2 3">
    <name type="scientific">Nocardia panacis</name>
    <dbReference type="NCBI Taxonomy" id="2340916"/>
    <lineage>
        <taxon>Bacteria</taxon>
        <taxon>Bacillati</taxon>
        <taxon>Actinomycetota</taxon>
        <taxon>Actinomycetes</taxon>
        <taxon>Mycobacteriales</taxon>
        <taxon>Nocardiaceae</taxon>
        <taxon>Nocardia</taxon>
    </lineage>
</organism>
<proteinExistence type="predicted"/>
<protein>
    <submittedName>
        <fullName evidence="2">Uncharacterized protein</fullName>
    </submittedName>
</protein>
<reference evidence="2 3" key="1">
    <citation type="submission" date="2018-09" db="EMBL/GenBank/DDBJ databases">
        <title>YIM PH21274 draft genome.</title>
        <authorList>
            <person name="Miao C."/>
        </authorList>
    </citation>
    <scope>NUCLEOTIDE SEQUENCE [LARGE SCALE GENOMIC DNA]</scope>
    <source>
        <strain evidence="2 3">YIM PH 21724</strain>
    </source>
</reference>
<evidence type="ECO:0000313" key="3">
    <source>
        <dbReference type="Proteomes" id="UP000266677"/>
    </source>
</evidence>
<dbReference type="EMBL" id="QZFU01000006">
    <property type="protein sequence ID" value="RJO79851.1"/>
    <property type="molecule type" value="Genomic_DNA"/>
</dbReference>
<dbReference type="AlphaFoldDB" id="A0A3A4KWP2"/>
<feature type="transmembrane region" description="Helical" evidence="1">
    <location>
        <begin position="24"/>
        <end position="45"/>
    </location>
</feature>
<keyword evidence="1" id="KW-0472">Membrane</keyword>
<comment type="caution">
    <text evidence="2">The sequence shown here is derived from an EMBL/GenBank/DDBJ whole genome shotgun (WGS) entry which is preliminary data.</text>
</comment>
<keyword evidence="1" id="KW-0812">Transmembrane</keyword>